<dbReference type="PROSITE" id="PS51273">
    <property type="entry name" value="GATASE_TYPE_1"/>
    <property type="match status" value="1"/>
</dbReference>
<sequence>MKIGILKTGPVPDALIADFGEYHDMFEAMLAPYGFDFQVWSVVDGDFPQSLEDADGWLITGSRHGVYEDHPWLPPLEQCIRDIFAAGRPLIGVCFGHQVIAQALGGRVEKYAGGWAIGPKVYHFPDGPRVIQAWHQDQVIAPPEGAVTLAHSDMCEHAALLYPGKAFTVQPHPEFDDGFIQGLMDHRAKGVVPDDVLAEAQGRMGKALDRDAMAAMFAKFFREKEIS</sequence>
<proteinExistence type="predicted"/>
<dbReference type="SUPFAM" id="SSF52317">
    <property type="entry name" value="Class I glutamine amidotransferase-like"/>
    <property type="match status" value="1"/>
</dbReference>
<reference evidence="2" key="1">
    <citation type="submission" date="2021-03" db="EMBL/GenBank/DDBJ databases">
        <title>Sagittula salina sp. nov. strain M10.9X isolated from the marine waste.</title>
        <authorList>
            <person name="Satari L."/>
            <person name="Molina-Menor E."/>
            <person name="Vidal-Verdu A."/>
            <person name="Pascual J."/>
            <person name="Pereto J."/>
            <person name="Porcar M."/>
        </authorList>
    </citation>
    <scope>NUCLEOTIDE SEQUENCE</scope>
    <source>
        <strain evidence="2">M10.9X</strain>
    </source>
</reference>
<dbReference type="InterPro" id="IPR029062">
    <property type="entry name" value="Class_I_gatase-like"/>
</dbReference>
<dbReference type="RefSeq" id="WP_209358752.1">
    <property type="nucleotide sequence ID" value="NZ_JAGISH010000001.1"/>
</dbReference>
<accession>A0A940S1R8</accession>
<evidence type="ECO:0000313" key="2">
    <source>
        <dbReference type="EMBL" id="MBP0481234.1"/>
    </source>
</evidence>
<dbReference type="Gene3D" id="3.40.50.880">
    <property type="match status" value="1"/>
</dbReference>
<dbReference type="EMBL" id="JAGISH010000001">
    <property type="protein sequence ID" value="MBP0481234.1"/>
    <property type="molecule type" value="Genomic_DNA"/>
</dbReference>
<dbReference type="GO" id="GO:0005829">
    <property type="term" value="C:cytosol"/>
    <property type="evidence" value="ECO:0007669"/>
    <property type="project" value="TreeGrafter"/>
</dbReference>
<gene>
    <name evidence="2" type="ORF">J5474_01840</name>
</gene>
<feature type="domain" description="Glutamine amidotransferase" evidence="1">
    <location>
        <begin position="17"/>
        <end position="176"/>
    </location>
</feature>
<name>A0A940S1R8_9RHOB</name>
<keyword evidence="2" id="KW-0315">Glutamine amidotransferase</keyword>
<organism evidence="2 3">
    <name type="scientific">Sagittula salina</name>
    <dbReference type="NCBI Taxonomy" id="2820268"/>
    <lineage>
        <taxon>Bacteria</taxon>
        <taxon>Pseudomonadati</taxon>
        <taxon>Pseudomonadota</taxon>
        <taxon>Alphaproteobacteria</taxon>
        <taxon>Rhodobacterales</taxon>
        <taxon>Roseobacteraceae</taxon>
        <taxon>Sagittula</taxon>
    </lineage>
</organism>
<comment type="caution">
    <text evidence="2">The sequence shown here is derived from an EMBL/GenBank/DDBJ whole genome shotgun (WGS) entry which is preliminary data.</text>
</comment>
<keyword evidence="3" id="KW-1185">Reference proteome</keyword>
<dbReference type="Pfam" id="PF00117">
    <property type="entry name" value="GATase"/>
    <property type="match status" value="1"/>
</dbReference>
<dbReference type="Proteomes" id="UP000675940">
    <property type="component" value="Unassembled WGS sequence"/>
</dbReference>
<dbReference type="AlphaFoldDB" id="A0A940S1R8"/>
<dbReference type="CDD" id="cd01741">
    <property type="entry name" value="GATase1_1"/>
    <property type="match status" value="1"/>
</dbReference>
<evidence type="ECO:0000313" key="3">
    <source>
        <dbReference type="Proteomes" id="UP000675940"/>
    </source>
</evidence>
<dbReference type="PANTHER" id="PTHR42695:SF5">
    <property type="entry name" value="GLUTAMINE AMIDOTRANSFERASE YLR126C-RELATED"/>
    <property type="match status" value="1"/>
</dbReference>
<dbReference type="InterPro" id="IPR044992">
    <property type="entry name" value="ChyE-like"/>
</dbReference>
<evidence type="ECO:0000259" key="1">
    <source>
        <dbReference type="Pfam" id="PF00117"/>
    </source>
</evidence>
<dbReference type="InterPro" id="IPR017926">
    <property type="entry name" value="GATASE"/>
</dbReference>
<dbReference type="PANTHER" id="PTHR42695">
    <property type="entry name" value="GLUTAMINE AMIDOTRANSFERASE YLR126C-RELATED"/>
    <property type="match status" value="1"/>
</dbReference>
<protein>
    <submittedName>
        <fullName evidence="2">Type 1 glutamine amidotransferase</fullName>
    </submittedName>
</protein>